<evidence type="ECO:0000313" key="1">
    <source>
        <dbReference type="EMBL" id="CAI9564060.1"/>
    </source>
</evidence>
<proteinExistence type="predicted"/>
<evidence type="ECO:0000313" key="2">
    <source>
        <dbReference type="Proteomes" id="UP001162483"/>
    </source>
</evidence>
<dbReference type="EMBL" id="CATNWA010012785">
    <property type="protein sequence ID" value="CAI9564060.1"/>
    <property type="molecule type" value="Genomic_DNA"/>
</dbReference>
<keyword evidence="2" id="KW-1185">Reference proteome</keyword>
<dbReference type="Proteomes" id="UP001162483">
    <property type="component" value="Unassembled WGS sequence"/>
</dbReference>
<protein>
    <submittedName>
        <fullName evidence="1">Uncharacterized protein</fullName>
    </submittedName>
</protein>
<accession>A0ABN9CWK5</accession>
<reference evidence="1" key="1">
    <citation type="submission" date="2023-05" db="EMBL/GenBank/DDBJ databases">
        <authorList>
            <person name="Stuckert A."/>
        </authorList>
    </citation>
    <scope>NUCLEOTIDE SEQUENCE</scope>
</reference>
<organism evidence="1 2">
    <name type="scientific">Staurois parvus</name>
    <dbReference type="NCBI Taxonomy" id="386267"/>
    <lineage>
        <taxon>Eukaryota</taxon>
        <taxon>Metazoa</taxon>
        <taxon>Chordata</taxon>
        <taxon>Craniata</taxon>
        <taxon>Vertebrata</taxon>
        <taxon>Euteleostomi</taxon>
        <taxon>Amphibia</taxon>
        <taxon>Batrachia</taxon>
        <taxon>Anura</taxon>
        <taxon>Neobatrachia</taxon>
        <taxon>Ranoidea</taxon>
        <taxon>Ranidae</taxon>
        <taxon>Staurois</taxon>
    </lineage>
</organism>
<sequence length="48" mass="5131">MPPASAHQCLLSVPVSATYQCQSMPPISAHKCRLSVPGSDAYPCQCRI</sequence>
<comment type="caution">
    <text evidence="1">The sequence shown here is derived from an EMBL/GenBank/DDBJ whole genome shotgun (WGS) entry which is preliminary data.</text>
</comment>
<gene>
    <name evidence="1" type="ORF">SPARVUS_LOCUS5842299</name>
</gene>
<name>A0ABN9CWK5_9NEOB</name>